<evidence type="ECO:0000256" key="3">
    <source>
        <dbReference type="ARBA" id="ARBA00022692"/>
    </source>
</evidence>
<dbReference type="GO" id="GO:0015920">
    <property type="term" value="P:lipopolysaccharide transport"/>
    <property type="evidence" value="ECO:0007669"/>
    <property type="project" value="TreeGrafter"/>
</dbReference>
<dbReference type="GO" id="GO:0043190">
    <property type="term" value="C:ATP-binding cassette (ABC) transporter complex"/>
    <property type="evidence" value="ECO:0007669"/>
    <property type="project" value="TreeGrafter"/>
</dbReference>
<evidence type="ECO:0000256" key="5">
    <source>
        <dbReference type="ARBA" id="ARBA00023136"/>
    </source>
</evidence>
<accession>X1HC63</accession>
<feature type="transmembrane region" description="Helical" evidence="6">
    <location>
        <begin position="104"/>
        <end position="121"/>
    </location>
</feature>
<evidence type="ECO:0000256" key="4">
    <source>
        <dbReference type="ARBA" id="ARBA00022989"/>
    </source>
</evidence>
<name>X1HC63_9ZZZZ</name>
<reference evidence="7" key="1">
    <citation type="journal article" date="2014" name="Front. Microbiol.">
        <title>High frequency of phylogenetically diverse reductive dehalogenase-homologous genes in deep subseafloor sedimentary metagenomes.</title>
        <authorList>
            <person name="Kawai M."/>
            <person name="Futagami T."/>
            <person name="Toyoda A."/>
            <person name="Takaki Y."/>
            <person name="Nishi S."/>
            <person name="Hori S."/>
            <person name="Arai W."/>
            <person name="Tsubouchi T."/>
            <person name="Morono Y."/>
            <person name="Uchiyama I."/>
            <person name="Ito T."/>
            <person name="Fujiyama A."/>
            <person name="Inagaki F."/>
            <person name="Takami H."/>
        </authorList>
    </citation>
    <scope>NUCLEOTIDE SEQUENCE</scope>
    <source>
        <strain evidence="7">Expedition CK06-06</strain>
    </source>
</reference>
<organism evidence="7">
    <name type="scientific">marine sediment metagenome</name>
    <dbReference type="NCBI Taxonomy" id="412755"/>
    <lineage>
        <taxon>unclassified sequences</taxon>
        <taxon>metagenomes</taxon>
        <taxon>ecological metagenomes</taxon>
    </lineage>
</organism>
<sequence>MKILDRYVAKNFLIGYAIAFCVLIGLRIIIELFLSLDEFTEHADLGILFVIKNILGFYCLHSTLYFRDFAGMITVVAAAFSLAKMVRSNELVAVMASGGSLKRVIAPIVVLALLLTGLFVIDQELIIPPLGDKLVRGEDAVPGQESYDVWFIGDAKGSLICSQRFDVKTSALYQPTIITRREIKPGIWEVTGRISAEKAVDVHKTGNWVLTK</sequence>
<evidence type="ECO:0000256" key="1">
    <source>
        <dbReference type="ARBA" id="ARBA00004651"/>
    </source>
</evidence>
<keyword evidence="3 6" id="KW-0812">Transmembrane</keyword>
<keyword evidence="2" id="KW-1003">Cell membrane</keyword>
<dbReference type="InterPro" id="IPR005495">
    <property type="entry name" value="LptG/LptF_permease"/>
</dbReference>
<dbReference type="PANTHER" id="PTHR33529">
    <property type="entry name" value="SLR0882 PROTEIN-RELATED"/>
    <property type="match status" value="1"/>
</dbReference>
<feature type="non-terminal residue" evidence="7">
    <location>
        <position position="212"/>
    </location>
</feature>
<evidence type="ECO:0000256" key="2">
    <source>
        <dbReference type="ARBA" id="ARBA00022475"/>
    </source>
</evidence>
<dbReference type="Pfam" id="PF03739">
    <property type="entry name" value="LptF_LptG"/>
    <property type="match status" value="1"/>
</dbReference>
<feature type="transmembrane region" description="Helical" evidence="6">
    <location>
        <begin position="64"/>
        <end position="83"/>
    </location>
</feature>
<comment type="caution">
    <text evidence="7">The sequence shown here is derived from an EMBL/GenBank/DDBJ whole genome shotgun (WGS) entry which is preliminary data.</text>
</comment>
<evidence type="ECO:0000256" key="6">
    <source>
        <dbReference type="SAM" id="Phobius"/>
    </source>
</evidence>
<proteinExistence type="predicted"/>
<feature type="transmembrane region" description="Helical" evidence="6">
    <location>
        <begin position="12"/>
        <end position="30"/>
    </location>
</feature>
<keyword evidence="5 6" id="KW-0472">Membrane</keyword>
<protein>
    <recommendedName>
        <fullName evidence="8">LptF/LptG family permease</fullName>
    </recommendedName>
</protein>
<gene>
    <name evidence="7" type="ORF">S03H2_46942</name>
</gene>
<evidence type="ECO:0008006" key="8">
    <source>
        <dbReference type="Google" id="ProtNLM"/>
    </source>
</evidence>
<evidence type="ECO:0000313" key="7">
    <source>
        <dbReference type="EMBL" id="GAH67786.1"/>
    </source>
</evidence>
<dbReference type="EMBL" id="BARU01029512">
    <property type="protein sequence ID" value="GAH67786.1"/>
    <property type="molecule type" value="Genomic_DNA"/>
</dbReference>
<keyword evidence="4 6" id="KW-1133">Transmembrane helix</keyword>
<dbReference type="PANTHER" id="PTHR33529:SF2">
    <property type="entry name" value="LIPOPOLYSACCHARIDE EXPORT SYSTEM PERMEASE PROTEIN LPTG"/>
    <property type="match status" value="1"/>
</dbReference>
<comment type="subcellular location">
    <subcellularLocation>
        <location evidence="1">Cell membrane</location>
        <topology evidence="1">Multi-pass membrane protein</topology>
    </subcellularLocation>
</comment>
<dbReference type="AlphaFoldDB" id="X1HC63"/>